<organism evidence="1 2">
    <name type="scientific">Microbulbifer echini</name>
    <dbReference type="NCBI Taxonomy" id="1529067"/>
    <lineage>
        <taxon>Bacteria</taxon>
        <taxon>Pseudomonadati</taxon>
        <taxon>Pseudomonadota</taxon>
        <taxon>Gammaproteobacteria</taxon>
        <taxon>Cellvibrionales</taxon>
        <taxon>Microbulbiferaceae</taxon>
        <taxon>Microbulbifer</taxon>
    </lineage>
</organism>
<proteinExistence type="predicted"/>
<protein>
    <submittedName>
        <fullName evidence="1">GDCCVxC domain-containing (Seleno)protein</fullName>
    </submittedName>
</protein>
<gene>
    <name evidence="1" type="ORF">ACCI51_18920</name>
</gene>
<dbReference type="InterPro" id="IPR047677">
    <property type="entry name" value="GDCCVxC"/>
</dbReference>
<reference evidence="1 2" key="1">
    <citation type="submission" date="2024-08" db="EMBL/GenBank/DDBJ databases">
        <authorList>
            <person name="Ishaq N."/>
        </authorList>
    </citation>
    <scope>NUCLEOTIDE SEQUENCE [LARGE SCALE GENOMIC DNA]</scope>
    <source>
        <strain evidence="1 2">JCM 30400</strain>
    </source>
</reference>
<keyword evidence="2" id="KW-1185">Reference proteome</keyword>
<comment type="caution">
    <text evidence="1">The sequence shown here is derived from an EMBL/GenBank/DDBJ whole genome shotgun (WGS) entry which is preliminary data.</text>
</comment>
<dbReference type="NCBIfam" id="NF041374">
    <property type="entry name" value="GDCCVxC"/>
    <property type="match status" value="1"/>
</dbReference>
<dbReference type="EMBL" id="JBGMEL010000033">
    <property type="protein sequence ID" value="MFA0792613.1"/>
    <property type="molecule type" value="Genomic_DNA"/>
</dbReference>
<sequence>MKELILTSMISCPVCNHCQEEAMPVDACQWFYQCKCCGKLLTPKKGDCCVFCSYGTVSCPPVQQGGGTCCSP</sequence>
<accession>A0ABV4NTB4</accession>
<name>A0ABV4NTB4_9GAMM</name>
<evidence type="ECO:0000313" key="2">
    <source>
        <dbReference type="Proteomes" id="UP001569414"/>
    </source>
</evidence>
<dbReference type="RefSeq" id="WP_371844983.1">
    <property type="nucleotide sequence ID" value="NZ_JBGMEL010000033.1"/>
</dbReference>
<evidence type="ECO:0000313" key="1">
    <source>
        <dbReference type="EMBL" id="MFA0792613.1"/>
    </source>
</evidence>
<dbReference type="Proteomes" id="UP001569414">
    <property type="component" value="Unassembled WGS sequence"/>
</dbReference>